<organism evidence="2 3">
    <name type="scientific">Brevibacterium mcbrellneri ATCC 49030</name>
    <dbReference type="NCBI Taxonomy" id="585530"/>
    <lineage>
        <taxon>Bacteria</taxon>
        <taxon>Bacillati</taxon>
        <taxon>Actinomycetota</taxon>
        <taxon>Actinomycetes</taxon>
        <taxon>Micrococcales</taxon>
        <taxon>Brevibacteriaceae</taxon>
        <taxon>Brevibacterium</taxon>
    </lineage>
</organism>
<evidence type="ECO:0000313" key="3">
    <source>
        <dbReference type="Proteomes" id="UP000005714"/>
    </source>
</evidence>
<sequence length="84" mass="9380">MIGTEPQRWGVIGFDHVGRSVELVVIHVPGGVFVIHANYLSKGFEQEMRNARRRNTLMSTASHLPTLTLNAGQTRLKPDSPTQR</sequence>
<feature type="region of interest" description="Disordered" evidence="1">
    <location>
        <begin position="60"/>
        <end position="84"/>
    </location>
</feature>
<dbReference type="STRING" id="585530.HMPREF0183_2256"/>
<protein>
    <submittedName>
        <fullName evidence="2">Uncharacterized protein</fullName>
    </submittedName>
</protein>
<evidence type="ECO:0000256" key="1">
    <source>
        <dbReference type="SAM" id="MobiDB-lite"/>
    </source>
</evidence>
<reference evidence="2 3" key="1">
    <citation type="submission" date="2010-04" db="EMBL/GenBank/DDBJ databases">
        <authorList>
            <person name="Qin X."/>
            <person name="Bachman B."/>
            <person name="Battles P."/>
            <person name="Bell A."/>
            <person name="Bess C."/>
            <person name="Bickham C."/>
            <person name="Chaboub L."/>
            <person name="Chen D."/>
            <person name="Coyle M."/>
            <person name="Deiros D.R."/>
            <person name="Dinh H."/>
            <person name="Forbes L."/>
            <person name="Fowler G."/>
            <person name="Francisco L."/>
            <person name="Fu Q."/>
            <person name="Gubbala S."/>
            <person name="Hale W."/>
            <person name="Han Y."/>
            <person name="Hemphill L."/>
            <person name="Highlander S.K."/>
            <person name="Hirani K."/>
            <person name="Hogues M."/>
            <person name="Jackson L."/>
            <person name="Jakkamsetti A."/>
            <person name="Javaid M."/>
            <person name="Jiang H."/>
            <person name="Korchina V."/>
            <person name="Kovar C."/>
            <person name="Lara F."/>
            <person name="Lee S."/>
            <person name="Mata R."/>
            <person name="Mathew T."/>
            <person name="Moen C."/>
            <person name="Morales K."/>
            <person name="Munidasa M."/>
            <person name="Nazareth L."/>
            <person name="Ngo R."/>
            <person name="Nguyen L."/>
            <person name="Okwuonu G."/>
            <person name="Ongeri F."/>
            <person name="Patil S."/>
            <person name="Petrosino J."/>
            <person name="Pham C."/>
            <person name="Pham P."/>
            <person name="Pu L.-L."/>
            <person name="Puazo M."/>
            <person name="Raj R."/>
            <person name="Reid J."/>
            <person name="Rouhana J."/>
            <person name="Saada N."/>
            <person name="Shang Y."/>
            <person name="Simmons D."/>
            <person name="Thornton R."/>
            <person name="Warren J."/>
            <person name="Weissenberger G."/>
            <person name="Zhang J."/>
            <person name="Zhang L."/>
            <person name="Zhou C."/>
            <person name="Zhu D."/>
            <person name="Muzny D."/>
            <person name="Worley K."/>
            <person name="Gibbs R."/>
        </authorList>
    </citation>
    <scope>NUCLEOTIDE SEQUENCE [LARGE SCALE GENOMIC DNA]</scope>
    <source>
        <strain evidence="2 3">ATCC 49030</strain>
    </source>
</reference>
<accession>D4YQP6</accession>
<proteinExistence type="predicted"/>
<dbReference type="Proteomes" id="UP000005714">
    <property type="component" value="Unassembled WGS sequence"/>
</dbReference>
<feature type="compositionally biased region" description="Polar residues" evidence="1">
    <location>
        <begin position="60"/>
        <end position="73"/>
    </location>
</feature>
<comment type="caution">
    <text evidence="2">The sequence shown here is derived from an EMBL/GenBank/DDBJ whole genome shotgun (WGS) entry which is preliminary data.</text>
</comment>
<evidence type="ECO:0000313" key="2">
    <source>
        <dbReference type="EMBL" id="EFG46452.1"/>
    </source>
</evidence>
<keyword evidence="3" id="KW-1185">Reference proteome</keyword>
<gene>
    <name evidence="2" type="ORF">HMPREF0183_2256</name>
</gene>
<dbReference type="EMBL" id="ADNU01000075">
    <property type="protein sequence ID" value="EFG46452.1"/>
    <property type="molecule type" value="Genomic_DNA"/>
</dbReference>
<name>D4YQP6_9MICO</name>
<dbReference type="AlphaFoldDB" id="D4YQP6"/>